<reference evidence="4 5" key="1">
    <citation type="submission" date="2017-09" db="EMBL/GenBank/DDBJ databases">
        <title>Depth-based differentiation of microbial function through sediment-hosted aquifers and enrichment of novel symbionts in the deep terrestrial subsurface.</title>
        <authorList>
            <person name="Probst A.J."/>
            <person name="Ladd B."/>
            <person name="Jarett J.K."/>
            <person name="Geller-Mcgrath D.E."/>
            <person name="Sieber C.M."/>
            <person name="Emerson J.B."/>
            <person name="Anantharaman K."/>
            <person name="Thomas B.C."/>
            <person name="Malmstrom R."/>
            <person name="Stieglmeier M."/>
            <person name="Klingl A."/>
            <person name="Woyke T."/>
            <person name="Ryan C.M."/>
            <person name="Banfield J.F."/>
        </authorList>
    </citation>
    <scope>NUCLEOTIDE SEQUENCE [LARGE SCALE GENOMIC DNA]</scope>
    <source>
        <strain evidence="4">CG11_big_fil_rev_8_21_14_0_20_39_9</strain>
    </source>
</reference>
<keyword evidence="2 4" id="KW-0378">Hydrolase</keyword>
<dbReference type="InterPro" id="IPR036412">
    <property type="entry name" value="HAD-like_sf"/>
</dbReference>
<dbReference type="NCBIfam" id="TIGR01488">
    <property type="entry name" value="HAD-SF-IB"/>
    <property type="match status" value="1"/>
</dbReference>
<dbReference type="SUPFAM" id="SSF56784">
    <property type="entry name" value="HAD-like"/>
    <property type="match status" value="1"/>
</dbReference>
<dbReference type="EMBL" id="PCWI01000035">
    <property type="protein sequence ID" value="PIQ98387.1"/>
    <property type="molecule type" value="Genomic_DNA"/>
</dbReference>
<evidence type="ECO:0000313" key="4">
    <source>
        <dbReference type="EMBL" id="PIQ98387.1"/>
    </source>
</evidence>
<dbReference type="Pfam" id="PF12710">
    <property type="entry name" value="HAD"/>
    <property type="match status" value="1"/>
</dbReference>
<dbReference type="NCBIfam" id="TIGR01490">
    <property type="entry name" value="HAD-SF-IB-hyp1"/>
    <property type="match status" value="1"/>
</dbReference>
<evidence type="ECO:0000256" key="3">
    <source>
        <dbReference type="ARBA" id="ARBA00022842"/>
    </source>
</evidence>
<evidence type="ECO:0000256" key="1">
    <source>
        <dbReference type="ARBA" id="ARBA00022723"/>
    </source>
</evidence>
<dbReference type="GO" id="GO:0046872">
    <property type="term" value="F:metal ion binding"/>
    <property type="evidence" value="ECO:0007669"/>
    <property type="project" value="UniProtKB-KW"/>
</dbReference>
<sequence length="227" mass="26302">MENNMKKVALFDLDGTLVAAHIWTGLFRHHLKNKVNRFPAVWYLVSHLALTPFWKMKFITTEQYYRSWGKDLAQMLKGINIERAKEIFDWLSDEYLLPTLRKDVFQKLKKHQEKRHLTVLLSGSFQELLEIVANRLNIDFAVGTELETIKNKFSGRIIPPLCFGQGKVEKISKLLAEKNLAIDFKESFAYADGFFDVPVLEMVGHPVAVEPDEKLLKIAKNKGWQII</sequence>
<dbReference type="InterPro" id="IPR006385">
    <property type="entry name" value="HAD_hydro_SerB1"/>
</dbReference>
<dbReference type="InterPro" id="IPR050582">
    <property type="entry name" value="HAD-like_SerB"/>
</dbReference>
<dbReference type="Proteomes" id="UP000229381">
    <property type="component" value="Unassembled WGS sequence"/>
</dbReference>
<dbReference type="InterPro" id="IPR023214">
    <property type="entry name" value="HAD_sf"/>
</dbReference>
<dbReference type="PANTHER" id="PTHR43344:SF13">
    <property type="entry name" value="PHOSPHATASE RV3661-RELATED"/>
    <property type="match status" value="1"/>
</dbReference>
<dbReference type="GO" id="GO:0016787">
    <property type="term" value="F:hydrolase activity"/>
    <property type="evidence" value="ECO:0007669"/>
    <property type="project" value="UniProtKB-KW"/>
</dbReference>
<comment type="caution">
    <text evidence="4">The sequence shown here is derived from an EMBL/GenBank/DDBJ whole genome shotgun (WGS) entry which is preliminary data.</text>
</comment>
<dbReference type="Gene3D" id="1.20.1440.100">
    <property type="entry name" value="SG protein - dephosphorylation function"/>
    <property type="match status" value="1"/>
</dbReference>
<dbReference type="Gene3D" id="3.40.50.1000">
    <property type="entry name" value="HAD superfamily/HAD-like"/>
    <property type="match status" value="1"/>
</dbReference>
<proteinExistence type="predicted"/>
<organism evidence="4 5">
    <name type="scientific">Candidatus Nealsonbacteria bacterium CG11_big_fil_rev_8_21_14_0_20_39_9</name>
    <dbReference type="NCBI Taxonomy" id="1974715"/>
    <lineage>
        <taxon>Bacteria</taxon>
        <taxon>Candidatus Nealsoniibacteriota</taxon>
    </lineage>
</organism>
<protein>
    <submittedName>
        <fullName evidence="4">HAD-IB family hydrolase</fullName>
    </submittedName>
</protein>
<evidence type="ECO:0000313" key="5">
    <source>
        <dbReference type="Proteomes" id="UP000229381"/>
    </source>
</evidence>
<keyword evidence="3" id="KW-0460">Magnesium</keyword>
<keyword evidence="1" id="KW-0479">Metal-binding</keyword>
<name>A0A2H0MNY4_9BACT</name>
<dbReference type="PROSITE" id="PS01228">
    <property type="entry name" value="COF_1"/>
    <property type="match status" value="1"/>
</dbReference>
<dbReference type="AlphaFoldDB" id="A0A2H0MNY4"/>
<dbReference type="PANTHER" id="PTHR43344">
    <property type="entry name" value="PHOSPHOSERINE PHOSPHATASE"/>
    <property type="match status" value="1"/>
</dbReference>
<accession>A0A2H0MNY4</accession>
<evidence type="ECO:0000256" key="2">
    <source>
        <dbReference type="ARBA" id="ARBA00022801"/>
    </source>
</evidence>
<gene>
    <name evidence="4" type="ORF">COV64_01515</name>
</gene>